<reference evidence="2 3" key="1">
    <citation type="journal article" date="2017" name="Front. Microbiol.">
        <title>Labilibaculum manganireducens gen. nov., sp. nov. and Labilibaculum filiforme sp. nov., Novel Bacteroidetes Isolated from Subsurface Sediments of the Baltic Sea.</title>
        <authorList>
            <person name="Vandieken V."/>
            <person name="Marshall I.P."/>
            <person name="Niemann H."/>
            <person name="Engelen B."/>
            <person name="Cypionka H."/>
        </authorList>
    </citation>
    <scope>NUCLEOTIDE SEQUENCE [LARGE SCALE GENOMIC DNA]</scope>
    <source>
        <strain evidence="2 3">59.10-2M</strain>
    </source>
</reference>
<keyword evidence="3" id="KW-1185">Reference proteome</keyword>
<dbReference type="GO" id="GO:0006313">
    <property type="term" value="P:DNA transposition"/>
    <property type="evidence" value="ECO:0007669"/>
    <property type="project" value="InterPro"/>
</dbReference>
<gene>
    <name evidence="2" type="ORF">BZG01_07300</name>
</gene>
<comment type="caution">
    <text evidence="2">The sequence shown here is derived from an EMBL/GenBank/DDBJ whole genome shotgun (WGS) entry which is preliminary data.</text>
</comment>
<dbReference type="Proteomes" id="UP000233618">
    <property type="component" value="Unassembled WGS sequence"/>
</dbReference>
<sequence>MSTYTQILYQIVFSTKNRDRTLVEKDRERLFHFIWGILENKNCYLCRIGGVEDHLHIITHLHPTVALAELVKDIKLATSDFIKKNEVLPDFSGWQEGYGAFTYDISAKRNLIAYVKNQKEHHCKLSFREEYIQLLNEHGIEFDEKYLF</sequence>
<dbReference type="Gene3D" id="3.30.70.1290">
    <property type="entry name" value="Transposase IS200-like"/>
    <property type="match status" value="1"/>
</dbReference>
<accession>A0A2N3IBA3</accession>
<evidence type="ECO:0000259" key="1">
    <source>
        <dbReference type="SMART" id="SM01321"/>
    </source>
</evidence>
<dbReference type="SUPFAM" id="SSF143422">
    <property type="entry name" value="Transposase IS200-like"/>
    <property type="match status" value="1"/>
</dbReference>
<dbReference type="SMART" id="SM01321">
    <property type="entry name" value="Y1_Tnp"/>
    <property type="match status" value="1"/>
</dbReference>
<dbReference type="PANTHER" id="PTHR33360">
    <property type="entry name" value="TRANSPOSASE FOR INSERTION SEQUENCE ELEMENT IS200"/>
    <property type="match status" value="1"/>
</dbReference>
<feature type="domain" description="Transposase IS200-like" evidence="1">
    <location>
        <begin position="4"/>
        <end position="118"/>
    </location>
</feature>
<dbReference type="GO" id="GO:0004803">
    <property type="term" value="F:transposase activity"/>
    <property type="evidence" value="ECO:0007669"/>
    <property type="project" value="InterPro"/>
</dbReference>
<dbReference type="InterPro" id="IPR002686">
    <property type="entry name" value="Transposase_17"/>
</dbReference>
<dbReference type="AlphaFoldDB" id="A0A2N3IBA3"/>
<dbReference type="EMBL" id="MVDE01000008">
    <property type="protein sequence ID" value="PKQ67601.1"/>
    <property type="molecule type" value="Genomic_DNA"/>
</dbReference>
<proteinExistence type="predicted"/>
<evidence type="ECO:0000313" key="3">
    <source>
        <dbReference type="Proteomes" id="UP000233618"/>
    </source>
</evidence>
<organism evidence="2 3">
    <name type="scientific">Labilibaculum manganireducens</name>
    <dbReference type="NCBI Taxonomy" id="1940525"/>
    <lineage>
        <taxon>Bacteria</taxon>
        <taxon>Pseudomonadati</taxon>
        <taxon>Bacteroidota</taxon>
        <taxon>Bacteroidia</taxon>
        <taxon>Marinilabiliales</taxon>
        <taxon>Marinifilaceae</taxon>
        <taxon>Labilibaculum</taxon>
    </lineage>
</organism>
<dbReference type="GO" id="GO:0003677">
    <property type="term" value="F:DNA binding"/>
    <property type="evidence" value="ECO:0007669"/>
    <property type="project" value="InterPro"/>
</dbReference>
<protein>
    <submittedName>
        <fullName evidence="2">Transposase</fullName>
    </submittedName>
</protein>
<dbReference type="Pfam" id="PF01797">
    <property type="entry name" value="Y1_Tnp"/>
    <property type="match status" value="1"/>
</dbReference>
<dbReference type="RefSeq" id="WP_101309240.1">
    <property type="nucleotide sequence ID" value="NZ_MVDE01000008.1"/>
</dbReference>
<dbReference type="InterPro" id="IPR036515">
    <property type="entry name" value="Transposase_17_sf"/>
</dbReference>
<name>A0A2N3IBA3_9BACT</name>
<evidence type="ECO:0000313" key="2">
    <source>
        <dbReference type="EMBL" id="PKQ67601.1"/>
    </source>
</evidence>
<dbReference type="PANTHER" id="PTHR33360:SF2">
    <property type="entry name" value="TRANSPOSASE FOR INSERTION SEQUENCE ELEMENT IS200"/>
    <property type="match status" value="1"/>
</dbReference>